<dbReference type="Proteomes" id="UP000002012">
    <property type="component" value="Chromosome"/>
</dbReference>
<dbReference type="eggNOG" id="COG1452">
    <property type="taxonomic scope" value="Bacteria"/>
</dbReference>
<dbReference type="InterPro" id="IPR020889">
    <property type="entry name" value="LipoPS_assembly_LptD"/>
</dbReference>
<dbReference type="EMBL" id="CP001968">
    <property type="protein sequence ID" value="ADD68625.1"/>
    <property type="molecule type" value="Genomic_DNA"/>
</dbReference>
<evidence type="ECO:0000313" key="2">
    <source>
        <dbReference type="Proteomes" id="UP000002012"/>
    </source>
</evidence>
<dbReference type="STRING" id="522772.Dacet_1861"/>
<dbReference type="KEGG" id="dap:Dacet_1861"/>
<dbReference type="GO" id="GO:0015920">
    <property type="term" value="P:lipopolysaccharide transport"/>
    <property type="evidence" value="ECO:0007669"/>
    <property type="project" value="InterPro"/>
</dbReference>
<dbReference type="PANTHER" id="PTHR30189">
    <property type="entry name" value="LPS-ASSEMBLY PROTEIN"/>
    <property type="match status" value="1"/>
</dbReference>
<dbReference type="PANTHER" id="PTHR30189:SF1">
    <property type="entry name" value="LPS-ASSEMBLY PROTEIN LPTD"/>
    <property type="match status" value="1"/>
</dbReference>
<protein>
    <submittedName>
        <fullName evidence="1">Organic solvent tolerance protein OstA-like protein</fullName>
    </submittedName>
</protein>
<evidence type="ECO:0000313" key="1">
    <source>
        <dbReference type="EMBL" id="ADD68625.1"/>
    </source>
</evidence>
<organism evidence="1 2">
    <name type="scientific">Denitrovibrio acetiphilus (strain DSM 12809 / NBRC 114555 / N2460)</name>
    <dbReference type="NCBI Taxonomy" id="522772"/>
    <lineage>
        <taxon>Bacteria</taxon>
        <taxon>Pseudomonadati</taxon>
        <taxon>Deferribacterota</taxon>
        <taxon>Deferribacteres</taxon>
        <taxon>Deferribacterales</taxon>
        <taxon>Geovibrionaceae</taxon>
        <taxon>Denitrovibrio</taxon>
    </lineage>
</organism>
<sequence precursor="true">MCTPVFAQDKVTIEADNVETPKESVFHAKGNVKIFQGNKTMLADEIFYFKDQNKIHAINNVRLTEDDTFIDCDEMLYDTEKQSGEFTNAKAFMPPYHFINASQIDRLNTYTYQMKDAVYTTCNGKVPDWSFKSSSANLILGGYLSAWHTTGRVKEVPVVYTPYFLYPVKTERETGFLVPDFGFSGNMGPFIQPKFFWNIDVDQDATFTALLPSGKTPLYGVEHRYLPNTSSSMYSYVEYTKEEKLHPDNNSSGDYTIDEKPGRYFVYNNTNLQITENLSILAQIDNVSDYEYLDDYLKFSMLDDYENSTDVFHTKLMLNYGMKYADFSLNYLDTMEYNVGGSYVKEHTYSAPQLTLRKTITKFPVYFTYLAQHDNVRYTRYIYNYSSEAKNAAEYRYDRDHLKVKFYKPFDLYIATFTPSLSLMQTRWYNLSDNLNIPADHDVSSFASVNAGDDSYSRRIYSQRHTLKFNEIYKEYSPFRHSIYNTIEYLQTPYVNHKYIPDNIADDLIDVEREYIYTLNNYFLAEKWSVSLKNSLRHNLRDEDKTSDGRDYYLTDLTINTNPVAFHIKHEYNKDKRTDDFLSSSIRLKFNPFYIRAAYSFDKDEYNGEDNNTSAELAFVYSTNRYDLSYTRSISGMNTAATTANLDERADTLEFTYKKDCWSFGISYIRETDPANVDMKDGNEVEHTILFHIALKGLSNPKTGFRNTNTTYFDEDDTDDEI</sequence>
<accession>D4H0W2</accession>
<dbReference type="HAMAP" id="MF_01411">
    <property type="entry name" value="LPS_assembly_LptD"/>
    <property type="match status" value="1"/>
</dbReference>
<dbReference type="InParanoid" id="D4H0W2"/>
<dbReference type="RefSeq" id="WP_013011135.1">
    <property type="nucleotide sequence ID" value="NC_013943.1"/>
</dbReference>
<dbReference type="HOGENOM" id="CLU_009039_4_1_0"/>
<dbReference type="InterPro" id="IPR050218">
    <property type="entry name" value="LptD"/>
</dbReference>
<name>D4H0W2_DENA2</name>
<keyword evidence="2" id="KW-1185">Reference proteome</keyword>
<dbReference type="AlphaFoldDB" id="D4H0W2"/>
<reference evidence="1 2" key="1">
    <citation type="journal article" date="2010" name="Stand. Genomic Sci.">
        <title>Complete genome sequence of Denitrovibrio acetiphilus type strain (N2460).</title>
        <authorList>
            <person name="Kiss H."/>
            <person name="Lang E."/>
            <person name="Lapidus A."/>
            <person name="Copeland A."/>
            <person name="Nolan M."/>
            <person name="Glavina Del Rio T."/>
            <person name="Chen F."/>
            <person name="Lucas S."/>
            <person name="Tice H."/>
            <person name="Cheng J.F."/>
            <person name="Han C."/>
            <person name="Goodwin L."/>
            <person name="Pitluck S."/>
            <person name="Liolios K."/>
            <person name="Pati A."/>
            <person name="Ivanova N."/>
            <person name="Mavromatis K."/>
            <person name="Chen A."/>
            <person name="Palaniappan K."/>
            <person name="Land M."/>
            <person name="Hauser L."/>
            <person name="Chang Y.J."/>
            <person name="Jeffries C.D."/>
            <person name="Detter J.C."/>
            <person name="Brettin T."/>
            <person name="Spring S."/>
            <person name="Rohde M."/>
            <person name="Goker M."/>
            <person name="Woyke T."/>
            <person name="Bristow J."/>
            <person name="Eisen J.A."/>
            <person name="Markowitz V."/>
            <person name="Hugenholtz P."/>
            <person name="Kyrpides N.C."/>
            <person name="Klenk H.P."/>
        </authorList>
    </citation>
    <scope>NUCLEOTIDE SEQUENCE [LARGE SCALE GENOMIC DNA]</scope>
    <source>
        <strain evidence="2">DSM 12809 / NBRC 114555 / N2460</strain>
    </source>
</reference>
<proteinExistence type="inferred from homology"/>
<gene>
    <name evidence="1" type="ordered locus">Dacet_1861</name>
</gene>
<dbReference type="GO" id="GO:0043165">
    <property type="term" value="P:Gram-negative-bacterium-type cell outer membrane assembly"/>
    <property type="evidence" value="ECO:0007669"/>
    <property type="project" value="InterPro"/>
</dbReference>
<dbReference type="PaxDb" id="522772-Dacet_1861"/>
<dbReference type="GO" id="GO:0009279">
    <property type="term" value="C:cell outer membrane"/>
    <property type="evidence" value="ECO:0007669"/>
    <property type="project" value="InterPro"/>
</dbReference>
<dbReference type="GO" id="GO:1990351">
    <property type="term" value="C:transporter complex"/>
    <property type="evidence" value="ECO:0007669"/>
    <property type="project" value="TreeGrafter"/>
</dbReference>